<reference evidence="3" key="1">
    <citation type="submission" date="2021-05" db="EMBL/GenBank/DDBJ databases">
        <title>Complete genome sequence of the cellulolytic planctomycete Telmatocola sphagniphila SP2T and characterization of the first cellulase from planctomycetes.</title>
        <authorList>
            <person name="Rakitin A.L."/>
            <person name="Beletsky A.V."/>
            <person name="Naumoff D.G."/>
            <person name="Kulichevskaya I.S."/>
            <person name="Mardanov A.V."/>
            <person name="Ravin N.V."/>
            <person name="Dedysh S.N."/>
        </authorList>
    </citation>
    <scope>NUCLEOTIDE SEQUENCE</scope>
    <source>
        <strain evidence="3">SP2T</strain>
    </source>
</reference>
<evidence type="ECO:0000313" key="3">
    <source>
        <dbReference type="EMBL" id="QVL31061.1"/>
    </source>
</evidence>
<keyword evidence="1" id="KW-0472">Membrane</keyword>
<dbReference type="PANTHER" id="PTHR30093:SF2">
    <property type="entry name" value="TYPE II SECRETION SYSTEM PROTEIN H"/>
    <property type="match status" value="1"/>
</dbReference>
<feature type="domain" description="DUF1559" evidence="2">
    <location>
        <begin position="43"/>
        <end position="346"/>
    </location>
</feature>
<name>A0A8E6EXB1_9BACT</name>
<keyword evidence="1" id="KW-0812">Transmembrane</keyword>
<feature type="transmembrane region" description="Helical" evidence="1">
    <location>
        <begin position="16"/>
        <end position="35"/>
    </location>
</feature>
<dbReference type="AlphaFoldDB" id="A0A8E6EXB1"/>
<keyword evidence="4" id="KW-1185">Reference proteome</keyword>
<evidence type="ECO:0000256" key="1">
    <source>
        <dbReference type="SAM" id="Phobius"/>
    </source>
</evidence>
<accession>A0A8E6EXB1</accession>
<organism evidence="3 4">
    <name type="scientific">Telmatocola sphagniphila</name>
    <dbReference type="NCBI Taxonomy" id="1123043"/>
    <lineage>
        <taxon>Bacteria</taxon>
        <taxon>Pseudomonadati</taxon>
        <taxon>Planctomycetota</taxon>
        <taxon>Planctomycetia</taxon>
        <taxon>Gemmatales</taxon>
        <taxon>Gemmataceae</taxon>
    </lineage>
</organism>
<dbReference type="RefSeq" id="WP_213494942.1">
    <property type="nucleotide sequence ID" value="NZ_CP074694.1"/>
</dbReference>
<proteinExistence type="predicted"/>
<evidence type="ECO:0000259" key="2">
    <source>
        <dbReference type="Pfam" id="PF07596"/>
    </source>
</evidence>
<sequence length="368" mass="39899">MRIEATDRRAFSRKDYIALVIICLVLAGLLLPKLLRIKDYSERTQSKNNLKSILLAVCSYEAAYSKLPPLMGGGSTSNSPTQDFHIAGGSLRESKIVGPLHIMILPYLEDSPLYASMATHDASGLTIPSTIFDGKPAFQYVIKSYVNPLDPSQKLGLDEKGRGVCSYAANAQLFASTNKSGLITEELTGNSNQFDRGLALDKIPDGSSHTIAFSEKFGSCGNGGSLWSAGILEKDKIYKEVPANTAKDYSSKISNESKDDRYYWPVFGLGGGASLPPAVYGANPASNPASRVIFQVQPDFQMHQGFNDQINKQGCDAFRANSTGSSQIIVGMADGSVLSLRIDIDPQIWFYAIYPDDGTNWQPESLAP</sequence>
<dbReference type="Pfam" id="PF07596">
    <property type="entry name" value="SBP_bac_10"/>
    <property type="match status" value="1"/>
</dbReference>
<dbReference type="PANTHER" id="PTHR30093">
    <property type="entry name" value="GENERAL SECRETION PATHWAY PROTEIN G"/>
    <property type="match status" value="1"/>
</dbReference>
<protein>
    <submittedName>
        <fullName evidence="3">DUF1559 domain-containing protein</fullName>
    </submittedName>
</protein>
<dbReference type="EMBL" id="CP074694">
    <property type="protein sequence ID" value="QVL31061.1"/>
    <property type="molecule type" value="Genomic_DNA"/>
</dbReference>
<dbReference type="KEGG" id="tsph:KIH39_19745"/>
<gene>
    <name evidence="3" type="ORF">KIH39_19745</name>
</gene>
<dbReference type="InterPro" id="IPR011453">
    <property type="entry name" value="DUF1559"/>
</dbReference>
<dbReference type="Proteomes" id="UP000676194">
    <property type="component" value="Chromosome"/>
</dbReference>
<keyword evidence="1" id="KW-1133">Transmembrane helix</keyword>
<evidence type="ECO:0000313" key="4">
    <source>
        <dbReference type="Proteomes" id="UP000676194"/>
    </source>
</evidence>